<name>A0A3P6E6M8_BRAOL</name>
<keyword evidence="1" id="KW-1133">Transmembrane helix</keyword>
<accession>A0A3P6E6M8</accession>
<feature type="transmembrane region" description="Helical" evidence="1">
    <location>
        <begin position="16"/>
        <end position="36"/>
    </location>
</feature>
<evidence type="ECO:0000313" key="2">
    <source>
        <dbReference type="EMBL" id="VDD35138.1"/>
    </source>
</evidence>
<evidence type="ECO:0000256" key="1">
    <source>
        <dbReference type="SAM" id="Phobius"/>
    </source>
</evidence>
<protein>
    <recommendedName>
        <fullName evidence="3">Knottin scorpion toxin-like domain-containing protein</fullName>
    </recommendedName>
</protein>
<sequence>MIKINLFILPRMEKSLIFSFNILTLLVIFVLVAGTMGQGNKNKKDMCRINLDNQKPGSCQNKPACLSACKKRVEGSAIHEINARCSIGKKCACYAPCPK</sequence>
<keyword evidence="1" id="KW-0812">Transmembrane</keyword>
<dbReference type="AlphaFoldDB" id="A0A3P6E6M8"/>
<dbReference type="EMBL" id="LR031876">
    <property type="protein sequence ID" value="VDD35138.1"/>
    <property type="molecule type" value="Genomic_DNA"/>
</dbReference>
<gene>
    <name evidence="2" type="ORF">BOLC7T40698H</name>
</gene>
<proteinExistence type="predicted"/>
<evidence type="ECO:0008006" key="3">
    <source>
        <dbReference type="Google" id="ProtNLM"/>
    </source>
</evidence>
<reference evidence="2" key="1">
    <citation type="submission" date="2018-11" db="EMBL/GenBank/DDBJ databases">
        <authorList>
            <consortium name="Genoscope - CEA"/>
            <person name="William W."/>
        </authorList>
    </citation>
    <scope>NUCLEOTIDE SEQUENCE</scope>
</reference>
<keyword evidence="1" id="KW-0472">Membrane</keyword>
<organism evidence="2">
    <name type="scientific">Brassica oleracea</name>
    <name type="common">Wild cabbage</name>
    <dbReference type="NCBI Taxonomy" id="3712"/>
    <lineage>
        <taxon>Eukaryota</taxon>
        <taxon>Viridiplantae</taxon>
        <taxon>Streptophyta</taxon>
        <taxon>Embryophyta</taxon>
        <taxon>Tracheophyta</taxon>
        <taxon>Spermatophyta</taxon>
        <taxon>Magnoliopsida</taxon>
        <taxon>eudicotyledons</taxon>
        <taxon>Gunneridae</taxon>
        <taxon>Pentapetalae</taxon>
        <taxon>rosids</taxon>
        <taxon>malvids</taxon>
        <taxon>Brassicales</taxon>
        <taxon>Brassicaceae</taxon>
        <taxon>Brassiceae</taxon>
        <taxon>Brassica</taxon>
    </lineage>
</organism>